<keyword evidence="1" id="KW-1133">Transmembrane helix</keyword>
<proteinExistence type="predicted"/>
<organism evidence="2">
    <name type="scientific">Eutreptiella gymnastica</name>
    <dbReference type="NCBI Taxonomy" id="73025"/>
    <lineage>
        <taxon>Eukaryota</taxon>
        <taxon>Discoba</taxon>
        <taxon>Euglenozoa</taxon>
        <taxon>Euglenida</taxon>
        <taxon>Spirocuta</taxon>
        <taxon>Euglenophyceae</taxon>
        <taxon>Eutreptiales</taxon>
        <taxon>Eutreptiaceae</taxon>
        <taxon>Eutreptiella</taxon>
    </lineage>
</organism>
<feature type="transmembrane region" description="Helical" evidence="1">
    <location>
        <begin position="75"/>
        <end position="94"/>
    </location>
</feature>
<reference evidence="2" key="1">
    <citation type="submission" date="2021-01" db="EMBL/GenBank/DDBJ databases">
        <authorList>
            <person name="Corre E."/>
            <person name="Pelletier E."/>
            <person name="Niang G."/>
            <person name="Scheremetjew M."/>
            <person name="Finn R."/>
            <person name="Kale V."/>
            <person name="Holt S."/>
            <person name="Cochrane G."/>
            <person name="Meng A."/>
            <person name="Brown T."/>
            <person name="Cohen L."/>
        </authorList>
    </citation>
    <scope>NUCLEOTIDE SEQUENCE</scope>
    <source>
        <strain evidence="2">CCMP1594</strain>
    </source>
</reference>
<protein>
    <submittedName>
        <fullName evidence="2">Uncharacterized protein</fullName>
    </submittedName>
</protein>
<evidence type="ECO:0000313" key="2">
    <source>
        <dbReference type="EMBL" id="CAE0813673.1"/>
    </source>
</evidence>
<dbReference type="AlphaFoldDB" id="A0A7S4FTK9"/>
<accession>A0A7S4FTK9</accession>
<sequence length="118" mass="13191">MSCLCTRALQNNKGPRQGSVANCWWAMGTSSPMMIVRNSSRVPVPKDFDVDVSHWHAVLGRTWAVHPSGQLPTSTLVKCALVVSVICLALMWYCKKKRQNDSLMQDYLLRNPSLQGLC</sequence>
<keyword evidence="1" id="KW-0472">Membrane</keyword>
<gene>
    <name evidence="2" type="ORF">EGYM00163_LOCUS24824</name>
</gene>
<name>A0A7S4FTK9_9EUGL</name>
<evidence type="ECO:0000256" key="1">
    <source>
        <dbReference type="SAM" id="Phobius"/>
    </source>
</evidence>
<dbReference type="EMBL" id="HBJA01070678">
    <property type="protein sequence ID" value="CAE0813673.1"/>
    <property type="molecule type" value="Transcribed_RNA"/>
</dbReference>
<keyword evidence="1" id="KW-0812">Transmembrane</keyword>